<name>A0A438EAF3_VITVI</name>
<evidence type="ECO:0000256" key="8">
    <source>
        <dbReference type="SAM" id="Phobius"/>
    </source>
</evidence>
<dbReference type="Proteomes" id="UP000288805">
    <property type="component" value="Unassembled WGS sequence"/>
</dbReference>
<evidence type="ECO:0000256" key="3">
    <source>
        <dbReference type="ARBA" id="ARBA00022692"/>
    </source>
</evidence>
<keyword evidence="6 8" id="KW-0472">Membrane</keyword>
<dbReference type="GO" id="GO:0016020">
    <property type="term" value="C:membrane"/>
    <property type="evidence" value="ECO:0007669"/>
    <property type="project" value="UniProtKB-SubCell"/>
</dbReference>
<reference evidence="11 12" key="1">
    <citation type="journal article" date="2018" name="PLoS Genet.">
        <title>Population sequencing reveals clonal diversity and ancestral inbreeding in the grapevine cultivar Chardonnay.</title>
        <authorList>
            <person name="Roach M.J."/>
            <person name="Johnson D.L."/>
            <person name="Bohlmann J."/>
            <person name="van Vuuren H.J."/>
            <person name="Jones S.J."/>
            <person name="Pretorius I.S."/>
            <person name="Schmidt S.A."/>
            <person name="Borneman A.R."/>
        </authorList>
    </citation>
    <scope>NUCLEOTIDE SEQUENCE [LARGE SCALE GENOMIC DNA]</scope>
    <source>
        <strain evidence="12">cv. Chardonnay</strain>
        <tissue evidence="11">Leaf</tissue>
    </source>
</reference>
<evidence type="ECO:0000313" key="11">
    <source>
        <dbReference type="EMBL" id="RVW44771.1"/>
    </source>
</evidence>
<sequence length="463" mass="53836">MKLQGSDILPYGKCHTLQKTPKVVLLVTLALVLLTIIPLYYPLLGYPLFLLKNISSSSSSSSPSPSSSSSSFSSQPSSSHVNTPLEDDPIRVEEPTVKKCDIFTGEWIRNPKAPYYINTTCWAIHEHQNCMKYGRPDLDFMKWRWKPDGCELPIFNPAQFLELMRDKTLAFVGDSVARNHMQSLMCLLSRVVYPIDVSYTTDENFKRWRYTDYNFTMASFWTPFLIKTKLADPGGPTQTGLFNLYLDELDEAWTNQMEEFDYLIISAGQWFYRPTMFYENRRVSGCYYCLQENVTDLTVYYGYRKAFRTVFKAINSNKNFKGMTILRTFSPAHFENGLWNKGGNCVRTRPFMSNESTMEGPNLELYMTQIEEYRAAERVALKRGLKFRLLDTTQAMWLRPDGHPSRYGHWPNANVTLYNDCVHWCLPGPIDTWSDFLLEMLKMEGTRKYEEKLHSKVKRMRAQ</sequence>
<evidence type="ECO:0000256" key="7">
    <source>
        <dbReference type="SAM" id="MobiDB-lite"/>
    </source>
</evidence>
<keyword evidence="4" id="KW-0735">Signal-anchor</keyword>
<feature type="domain" description="Trichome birefringence-like C-terminal" evidence="9">
    <location>
        <begin position="152"/>
        <end position="440"/>
    </location>
</feature>
<dbReference type="InterPro" id="IPR026057">
    <property type="entry name" value="TBL_C"/>
</dbReference>
<dbReference type="Pfam" id="PF13839">
    <property type="entry name" value="PC-Esterase"/>
    <property type="match status" value="1"/>
</dbReference>
<dbReference type="PANTHER" id="PTHR32285">
    <property type="entry name" value="PROTEIN TRICHOME BIREFRINGENCE-LIKE 9-RELATED"/>
    <property type="match status" value="1"/>
</dbReference>
<dbReference type="Pfam" id="PF14416">
    <property type="entry name" value="PMR5N"/>
    <property type="match status" value="1"/>
</dbReference>
<evidence type="ECO:0000259" key="10">
    <source>
        <dbReference type="Pfam" id="PF14416"/>
    </source>
</evidence>
<feature type="domain" description="Trichome birefringence-like N-terminal" evidence="10">
    <location>
        <begin position="98"/>
        <end position="151"/>
    </location>
</feature>
<evidence type="ECO:0000256" key="6">
    <source>
        <dbReference type="ARBA" id="ARBA00023136"/>
    </source>
</evidence>
<dbReference type="PANTHER" id="PTHR32285:SF48">
    <property type="entry name" value="PROTEIN TRICHOME BIREFRINGENCE-LIKE 19"/>
    <property type="match status" value="1"/>
</dbReference>
<gene>
    <name evidence="11" type="primary">TBL19_10</name>
    <name evidence="11" type="ORF">CK203_081820</name>
</gene>
<dbReference type="GO" id="GO:0016413">
    <property type="term" value="F:O-acetyltransferase activity"/>
    <property type="evidence" value="ECO:0007669"/>
    <property type="project" value="InterPro"/>
</dbReference>
<comment type="similarity">
    <text evidence="2">Belongs to the PC-esterase family. TBL subfamily.</text>
</comment>
<comment type="subcellular location">
    <subcellularLocation>
        <location evidence="1">Membrane</location>
        <topology evidence="1">Single-pass membrane protein</topology>
    </subcellularLocation>
</comment>
<comment type="caution">
    <text evidence="11">The sequence shown here is derived from an EMBL/GenBank/DDBJ whole genome shotgun (WGS) entry which is preliminary data.</text>
</comment>
<dbReference type="InterPro" id="IPR029962">
    <property type="entry name" value="TBL"/>
</dbReference>
<dbReference type="AlphaFoldDB" id="A0A438EAF3"/>
<feature type="transmembrane region" description="Helical" evidence="8">
    <location>
        <begin position="23"/>
        <end position="43"/>
    </location>
</feature>
<dbReference type="InterPro" id="IPR025846">
    <property type="entry name" value="TBL_N"/>
</dbReference>
<evidence type="ECO:0000256" key="5">
    <source>
        <dbReference type="ARBA" id="ARBA00022989"/>
    </source>
</evidence>
<keyword evidence="5 8" id="KW-1133">Transmembrane helix</keyword>
<feature type="region of interest" description="Disordered" evidence="7">
    <location>
        <begin position="60"/>
        <end position="88"/>
    </location>
</feature>
<feature type="compositionally biased region" description="Low complexity" evidence="7">
    <location>
        <begin position="60"/>
        <end position="79"/>
    </location>
</feature>
<protein>
    <submittedName>
        <fullName evidence="11">Protein trichome birefringence-like 19</fullName>
    </submittedName>
</protein>
<proteinExistence type="inferred from homology"/>
<dbReference type="EMBL" id="QGNW01001343">
    <property type="protein sequence ID" value="RVW44771.1"/>
    <property type="molecule type" value="Genomic_DNA"/>
</dbReference>
<evidence type="ECO:0000256" key="2">
    <source>
        <dbReference type="ARBA" id="ARBA00007727"/>
    </source>
</evidence>
<evidence type="ECO:0000313" key="12">
    <source>
        <dbReference type="Proteomes" id="UP000288805"/>
    </source>
</evidence>
<evidence type="ECO:0000256" key="1">
    <source>
        <dbReference type="ARBA" id="ARBA00004167"/>
    </source>
</evidence>
<accession>A0A438EAF3</accession>
<organism evidence="11 12">
    <name type="scientific">Vitis vinifera</name>
    <name type="common">Grape</name>
    <dbReference type="NCBI Taxonomy" id="29760"/>
    <lineage>
        <taxon>Eukaryota</taxon>
        <taxon>Viridiplantae</taxon>
        <taxon>Streptophyta</taxon>
        <taxon>Embryophyta</taxon>
        <taxon>Tracheophyta</taxon>
        <taxon>Spermatophyta</taxon>
        <taxon>Magnoliopsida</taxon>
        <taxon>eudicotyledons</taxon>
        <taxon>Gunneridae</taxon>
        <taxon>Pentapetalae</taxon>
        <taxon>rosids</taxon>
        <taxon>Vitales</taxon>
        <taxon>Vitaceae</taxon>
        <taxon>Viteae</taxon>
        <taxon>Vitis</taxon>
    </lineage>
</organism>
<evidence type="ECO:0000256" key="4">
    <source>
        <dbReference type="ARBA" id="ARBA00022968"/>
    </source>
</evidence>
<keyword evidence="3 8" id="KW-0812">Transmembrane</keyword>
<evidence type="ECO:0000259" key="9">
    <source>
        <dbReference type="Pfam" id="PF13839"/>
    </source>
</evidence>